<comment type="caution">
    <text evidence="1">The sequence shown here is derived from an EMBL/GenBank/DDBJ whole genome shotgun (WGS) entry which is preliminary data.</text>
</comment>
<dbReference type="InterPro" id="IPR052927">
    <property type="entry name" value="DCC_oxidoreductase"/>
</dbReference>
<proteinExistence type="predicted"/>
<evidence type="ECO:0000313" key="2">
    <source>
        <dbReference type="Proteomes" id="UP001642260"/>
    </source>
</evidence>
<organism evidence="1 2">
    <name type="scientific">Eruca vesicaria subsp. sativa</name>
    <name type="common">Garden rocket</name>
    <name type="synonym">Eruca sativa</name>
    <dbReference type="NCBI Taxonomy" id="29727"/>
    <lineage>
        <taxon>Eukaryota</taxon>
        <taxon>Viridiplantae</taxon>
        <taxon>Streptophyta</taxon>
        <taxon>Embryophyta</taxon>
        <taxon>Tracheophyta</taxon>
        <taxon>Spermatophyta</taxon>
        <taxon>Magnoliopsida</taxon>
        <taxon>eudicotyledons</taxon>
        <taxon>Gunneridae</taxon>
        <taxon>Pentapetalae</taxon>
        <taxon>rosids</taxon>
        <taxon>malvids</taxon>
        <taxon>Brassicales</taxon>
        <taxon>Brassicaceae</taxon>
        <taxon>Brassiceae</taxon>
        <taxon>Eruca</taxon>
    </lineage>
</organism>
<accession>A0ABC8L0L5</accession>
<sequence length="63" mass="7025">METASLISRFKAAEPYVTVSGVTKEDVEKRFLFVEAALRVVSYLSLPYSALNTFSIVPTPLRD</sequence>
<protein>
    <submittedName>
        <fullName evidence="1">Uncharacterized protein</fullName>
    </submittedName>
</protein>
<dbReference type="AlphaFoldDB" id="A0ABC8L0L5"/>
<reference evidence="1 2" key="1">
    <citation type="submission" date="2022-03" db="EMBL/GenBank/DDBJ databases">
        <authorList>
            <person name="Macdonald S."/>
            <person name="Ahmed S."/>
            <person name="Newling K."/>
        </authorList>
    </citation>
    <scope>NUCLEOTIDE SEQUENCE [LARGE SCALE GENOMIC DNA]</scope>
</reference>
<evidence type="ECO:0000313" key="1">
    <source>
        <dbReference type="EMBL" id="CAH8363006.1"/>
    </source>
</evidence>
<name>A0ABC8L0L5_ERUVS</name>
<dbReference type="PANTHER" id="PTHR33639:SF1">
    <property type="entry name" value="T23E23.25"/>
    <property type="match status" value="1"/>
</dbReference>
<dbReference type="PANTHER" id="PTHR33639">
    <property type="entry name" value="THIOL-DISULFIDE OXIDOREDUCTASE DCC"/>
    <property type="match status" value="1"/>
</dbReference>
<dbReference type="Proteomes" id="UP001642260">
    <property type="component" value="Unassembled WGS sequence"/>
</dbReference>
<gene>
    <name evidence="1" type="ORF">ERUC_LOCUS28762</name>
</gene>
<keyword evidence="2" id="KW-1185">Reference proteome</keyword>
<dbReference type="EMBL" id="CAKOAT010350709">
    <property type="protein sequence ID" value="CAH8363006.1"/>
    <property type="molecule type" value="Genomic_DNA"/>
</dbReference>